<dbReference type="AlphaFoldDB" id="A0A674IKA4"/>
<keyword evidence="1" id="KW-0732">Signal</keyword>
<dbReference type="Gene3D" id="2.40.10.10">
    <property type="entry name" value="Trypsin-like serine proteases"/>
    <property type="match status" value="2"/>
</dbReference>
<keyword evidence="3" id="KW-1015">Disulfide bond</keyword>
<dbReference type="InterPro" id="IPR001314">
    <property type="entry name" value="Peptidase_S1A"/>
</dbReference>
<dbReference type="SMART" id="SM00020">
    <property type="entry name" value="Tryp_SPc"/>
    <property type="match status" value="1"/>
</dbReference>
<name>A0A674IKA4_9SAUR</name>
<dbReference type="PANTHER" id="PTHR24271:SF81">
    <property type="entry name" value="GRANZYME B"/>
    <property type="match status" value="1"/>
</dbReference>
<gene>
    <name evidence="5" type="primary">LOC112116141</name>
</gene>
<dbReference type="PRINTS" id="PR00722">
    <property type="entry name" value="CHYMOTRYPSIN"/>
</dbReference>
<dbReference type="GO" id="GO:0004252">
    <property type="term" value="F:serine-type endopeptidase activity"/>
    <property type="evidence" value="ECO:0007669"/>
    <property type="project" value="InterPro"/>
</dbReference>
<feature type="domain" description="Peptidase S1" evidence="4">
    <location>
        <begin position="34"/>
        <end position="258"/>
    </location>
</feature>
<dbReference type="CDD" id="cd00190">
    <property type="entry name" value="Tryp_SPc"/>
    <property type="match status" value="1"/>
</dbReference>
<dbReference type="Pfam" id="PF00089">
    <property type="entry name" value="Trypsin"/>
    <property type="match status" value="1"/>
</dbReference>
<dbReference type="InParanoid" id="A0A674IKA4"/>
<reference evidence="5" key="1">
    <citation type="submission" date="2025-08" db="UniProtKB">
        <authorList>
            <consortium name="Ensembl"/>
        </authorList>
    </citation>
    <scope>IDENTIFICATION</scope>
</reference>
<proteinExistence type="predicted"/>
<evidence type="ECO:0000313" key="6">
    <source>
        <dbReference type="Proteomes" id="UP000472274"/>
    </source>
</evidence>
<evidence type="ECO:0000313" key="5">
    <source>
        <dbReference type="Ensembl" id="ENSTMTP00000008563.1"/>
    </source>
</evidence>
<keyword evidence="2" id="KW-0865">Zymogen</keyword>
<dbReference type="FunFam" id="2.40.10.10:FF:000005">
    <property type="entry name" value="Serine protease 37"/>
    <property type="match status" value="1"/>
</dbReference>
<evidence type="ECO:0000256" key="1">
    <source>
        <dbReference type="ARBA" id="ARBA00022729"/>
    </source>
</evidence>
<evidence type="ECO:0000256" key="2">
    <source>
        <dbReference type="ARBA" id="ARBA00023145"/>
    </source>
</evidence>
<dbReference type="Proteomes" id="UP000472274">
    <property type="component" value="Unplaced"/>
</dbReference>
<dbReference type="InterPro" id="IPR018114">
    <property type="entry name" value="TRYPSIN_HIS"/>
</dbReference>
<dbReference type="SUPFAM" id="SSF50494">
    <property type="entry name" value="Trypsin-like serine proteases"/>
    <property type="match status" value="1"/>
</dbReference>
<dbReference type="GO" id="GO:0005737">
    <property type="term" value="C:cytoplasm"/>
    <property type="evidence" value="ECO:0007669"/>
    <property type="project" value="TreeGrafter"/>
</dbReference>
<organism evidence="5 6">
    <name type="scientific">Terrapene triunguis</name>
    <name type="common">Three-toed box turtle</name>
    <dbReference type="NCBI Taxonomy" id="2587831"/>
    <lineage>
        <taxon>Eukaryota</taxon>
        <taxon>Metazoa</taxon>
        <taxon>Chordata</taxon>
        <taxon>Craniata</taxon>
        <taxon>Vertebrata</taxon>
        <taxon>Euteleostomi</taxon>
        <taxon>Archelosauria</taxon>
        <taxon>Testudinata</taxon>
        <taxon>Testudines</taxon>
        <taxon>Cryptodira</taxon>
        <taxon>Durocryptodira</taxon>
        <taxon>Testudinoidea</taxon>
        <taxon>Emydidae</taxon>
        <taxon>Terrapene</taxon>
    </lineage>
</organism>
<evidence type="ECO:0000256" key="3">
    <source>
        <dbReference type="ARBA" id="ARBA00023157"/>
    </source>
</evidence>
<dbReference type="GO" id="GO:0006508">
    <property type="term" value="P:proteolysis"/>
    <property type="evidence" value="ECO:0007669"/>
    <property type="project" value="InterPro"/>
</dbReference>
<dbReference type="PROSITE" id="PS00134">
    <property type="entry name" value="TRYPSIN_HIS"/>
    <property type="match status" value="1"/>
</dbReference>
<dbReference type="Ensembl" id="ENSTMTT00000008857.1">
    <property type="protein sequence ID" value="ENSTMTP00000008563.1"/>
    <property type="gene ID" value="ENSTMTG00000006237.1"/>
</dbReference>
<dbReference type="InterPro" id="IPR043504">
    <property type="entry name" value="Peptidase_S1_PA_chymotrypsin"/>
</dbReference>
<keyword evidence="6" id="KW-1185">Reference proteome</keyword>
<dbReference type="PANTHER" id="PTHR24271">
    <property type="entry name" value="KALLIKREIN-RELATED"/>
    <property type="match status" value="1"/>
</dbReference>
<sequence length="262" mass="28722">TLFPAPLSLSWSWQSKPPSPLTLAGVGVALSGWIIGGNVSSPHSRPYMAYLEVSMGPVNTQTCGGLLVKKDFVLTAAHCSCIAGNITVILGAHNVHEPEETQQRLRVRHIIPHPEFTRDPFTNDLLLLQLEKKVEVTKEVKLLRLPSAHSTPKAEEKCLVAGWGLTSPNAFMPPSTLHEVQVQVLDEDTCTMFYPGYEHASMLCAGRPFQRGSGDSGGPLVCNGVPQGIVSYGRVDGSPPAIYTRLTKFVPWIRRQMRLFQQ</sequence>
<accession>A0A674IKA4</accession>
<evidence type="ECO:0000259" key="4">
    <source>
        <dbReference type="PROSITE" id="PS50240"/>
    </source>
</evidence>
<dbReference type="GeneTree" id="ENSGT01030000234551"/>
<dbReference type="PROSITE" id="PS50240">
    <property type="entry name" value="TRYPSIN_DOM"/>
    <property type="match status" value="1"/>
</dbReference>
<dbReference type="InterPro" id="IPR009003">
    <property type="entry name" value="Peptidase_S1_PA"/>
</dbReference>
<reference evidence="5" key="2">
    <citation type="submission" date="2025-09" db="UniProtKB">
        <authorList>
            <consortium name="Ensembl"/>
        </authorList>
    </citation>
    <scope>IDENTIFICATION</scope>
</reference>
<protein>
    <recommendedName>
        <fullName evidence="4">Peptidase S1 domain-containing protein</fullName>
    </recommendedName>
</protein>
<dbReference type="InterPro" id="IPR001254">
    <property type="entry name" value="Trypsin_dom"/>
</dbReference>